<evidence type="ECO:0000259" key="2">
    <source>
        <dbReference type="Pfam" id="PF00892"/>
    </source>
</evidence>
<feature type="transmembrane region" description="Helical" evidence="1">
    <location>
        <begin position="203"/>
        <end position="224"/>
    </location>
</feature>
<sequence length="295" mass="31947">MQTGILLGFLSYFVYACSDALIKYLGGHIPVFEIGFFTSVFAILPALLTKERGDSWRSVLVPHRPKLVLLRMTSGTLGGILAVVAFTSLPLADAYALIFLLPVFVTILSTLILKEPVGWMRWSAVIAGLIGVLLVVRPGFREILPGHLAAIGCAFCGAITVIVLRVLGPTERRITLIGSVVISAFIVNGILMIPQFVMPTLDILPYVVAAGLCAGAGHLIQVYATRAAPANRVAPTQYSQIIWATIIGAMFFDEFPDAFGIAGMSLVALSGLFTFLREEKRSGWSRRTPLDRNRV</sequence>
<evidence type="ECO:0000313" key="3">
    <source>
        <dbReference type="EMBL" id="GGD36962.1"/>
    </source>
</evidence>
<gene>
    <name evidence="3" type="ORF">GCM10011335_44840</name>
</gene>
<accession>A0A917DHC8</accession>
<feature type="transmembrane region" description="Helical" evidence="1">
    <location>
        <begin position="94"/>
        <end position="113"/>
    </location>
</feature>
<dbReference type="InterPro" id="IPR000620">
    <property type="entry name" value="EamA_dom"/>
</dbReference>
<organism evidence="3 4">
    <name type="scientific">Aureimonas glaciei</name>
    <dbReference type="NCBI Taxonomy" id="1776957"/>
    <lineage>
        <taxon>Bacteria</taxon>
        <taxon>Pseudomonadati</taxon>
        <taxon>Pseudomonadota</taxon>
        <taxon>Alphaproteobacteria</taxon>
        <taxon>Hyphomicrobiales</taxon>
        <taxon>Aurantimonadaceae</taxon>
        <taxon>Aureimonas</taxon>
    </lineage>
</organism>
<dbReference type="EMBL" id="BMJJ01000013">
    <property type="protein sequence ID" value="GGD36962.1"/>
    <property type="molecule type" value="Genomic_DNA"/>
</dbReference>
<dbReference type="RefSeq" id="WP_188854683.1">
    <property type="nucleotide sequence ID" value="NZ_BMJJ01000013.1"/>
</dbReference>
<dbReference type="Proteomes" id="UP000613160">
    <property type="component" value="Unassembled WGS sequence"/>
</dbReference>
<dbReference type="GO" id="GO:0016020">
    <property type="term" value="C:membrane"/>
    <property type="evidence" value="ECO:0007669"/>
    <property type="project" value="InterPro"/>
</dbReference>
<dbReference type="Gene3D" id="1.10.3730.20">
    <property type="match status" value="1"/>
</dbReference>
<keyword evidence="1" id="KW-0812">Transmembrane</keyword>
<feature type="transmembrane region" description="Helical" evidence="1">
    <location>
        <begin position="120"/>
        <end position="140"/>
    </location>
</feature>
<reference evidence="3" key="1">
    <citation type="journal article" date="2014" name="Int. J. Syst. Evol. Microbiol.">
        <title>Complete genome sequence of Corynebacterium casei LMG S-19264T (=DSM 44701T), isolated from a smear-ripened cheese.</title>
        <authorList>
            <consortium name="US DOE Joint Genome Institute (JGI-PGF)"/>
            <person name="Walter F."/>
            <person name="Albersmeier A."/>
            <person name="Kalinowski J."/>
            <person name="Ruckert C."/>
        </authorList>
    </citation>
    <scope>NUCLEOTIDE SEQUENCE</scope>
    <source>
        <strain evidence="3">CGMCC 1.15493</strain>
    </source>
</reference>
<protein>
    <submittedName>
        <fullName evidence="3">Membrane protein</fullName>
    </submittedName>
</protein>
<dbReference type="PANTHER" id="PTHR22911:SF135">
    <property type="entry name" value="BLR4310 PROTEIN"/>
    <property type="match status" value="1"/>
</dbReference>
<dbReference type="InterPro" id="IPR037185">
    <property type="entry name" value="EmrE-like"/>
</dbReference>
<dbReference type="SUPFAM" id="SSF103481">
    <property type="entry name" value="Multidrug resistance efflux transporter EmrE"/>
    <property type="match status" value="2"/>
</dbReference>
<feature type="transmembrane region" description="Helical" evidence="1">
    <location>
        <begin position="174"/>
        <end position="197"/>
    </location>
</feature>
<feature type="transmembrane region" description="Helical" evidence="1">
    <location>
        <begin position="68"/>
        <end position="88"/>
    </location>
</feature>
<feature type="transmembrane region" description="Helical" evidence="1">
    <location>
        <begin position="146"/>
        <end position="167"/>
    </location>
</feature>
<comment type="caution">
    <text evidence="3">The sequence shown here is derived from an EMBL/GenBank/DDBJ whole genome shotgun (WGS) entry which is preliminary data.</text>
</comment>
<feature type="transmembrane region" description="Helical" evidence="1">
    <location>
        <begin position="28"/>
        <end position="48"/>
    </location>
</feature>
<feature type="domain" description="EamA" evidence="2">
    <location>
        <begin position="3"/>
        <end position="136"/>
    </location>
</feature>
<evidence type="ECO:0000313" key="4">
    <source>
        <dbReference type="Proteomes" id="UP000613160"/>
    </source>
</evidence>
<dbReference type="PANTHER" id="PTHR22911">
    <property type="entry name" value="ACYL-MALONYL CONDENSING ENZYME-RELATED"/>
    <property type="match status" value="1"/>
</dbReference>
<reference evidence="3" key="2">
    <citation type="submission" date="2020-09" db="EMBL/GenBank/DDBJ databases">
        <authorList>
            <person name="Sun Q."/>
            <person name="Zhou Y."/>
        </authorList>
    </citation>
    <scope>NUCLEOTIDE SEQUENCE</scope>
    <source>
        <strain evidence="3">CGMCC 1.15493</strain>
    </source>
</reference>
<proteinExistence type="predicted"/>
<feature type="domain" description="EamA" evidence="2">
    <location>
        <begin position="145"/>
        <end position="274"/>
    </location>
</feature>
<dbReference type="Pfam" id="PF00892">
    <property type="entry name" value="EamA"/>
    <property type="match status" value="2"/>
</dbReference>
<evidence type="ECO:0000256" key="1">
    <source>
        <dbReference type="SAM" id="Phobius"/>
    </source>
</evidence>
<dbReference type="AlphaFoldDB" id="A0A917DHC8"/>
<name>A0A917DHC8_9HYPH</name>
<feature type="transmembrane region" description="Helical" evidence="1">
    <location>
        <begin position="236"/>
        <end position="252"/>
    </location>
</feature>
<keyword evidence="4" id="KW-1185">Reference proteome</keyword>
<keyword evidence="1" id="KW-0472">Membrane</keyword>
<keyword evidence="1" id="KW-1133">Transmembrane helix</keyword>
<feature type="transmembrane region" description="Helical" evidence="1">
    <location>
        <begin position="258"/>
        <end position="276"/>
    </location>
</feature>